<dbReference type="EMBL" id="MJEQ01037191">
    <property type="protein sequence ID" value="OIS98953.1"/>
    <property type="molecule type" value="Genomic_DNA"/>
</dbReference>
<dbReference type="OrthoDB" id="4951845at2759"/>
<dbReference type="EC" id="2.5.1.18" evidence="2"/>
<proteinExistence type="inferred from homology"/>
<dbReference type="PANTHER" id="PTHR11260:SF679">
    <property type="entry name" value="GLUTATHIONE TRANSFERASE"/>
    <property type="match status" value="1"/>
</dbReference>
<dbReference type="PROSITE" id="PS50405">
    <property type="entry name" value="GST_CTER"/>
    <property type="match status" value="1"/>
</dbReference>
<dbReference type="SUPFAM" id="SSF52833">
    <property type="entry name" value="Thioredoxin-like"/>
    <property type="match status" value="1"/>
</dbReference>
<dbReference type="InterPro" id="IPR045073">
    <property type="entry name" value="Omega/Tau-like"/>
</dbReference>
<dbReference type="InterPro" id="IPR004046">
    <property type="entry name" value="GST_C"/>
</dbReference>
<dbReference type="STRING" id="49451.A0A1J6I359"/>
<sequence length="234" mass="27680">MRKKIQKLRDQIMDQDLKLYGAWPSPYSLRIIWALKLKGLSYEYIEEDLANKSDLLLKYNPLHKKIPVLVHVGKPICESMVILEYLEEKWPNQYPLFPNDPYERAVARFWVNYFEEKSVSLWIIFRATGEEQEKAVKSSLEMLKTIEEHGFRNQKLFFSGENVGIVDIIFGWISHWLKIVEEVGGVKLLEENSFPNLQKWMKNFKEVLVIKESLPNQEKLFLPFKLTRDMLLAS</sequence>
<dbReference type="InterPro" id="IPR036249">
    <property type="entry name" value="Thioredoxin-like_sf"/>
</dbReference>
<dbReference type="GO" id="GO:0006749">
    <property type="term" value="P:glutathione metabolic process"/>
    <property type="evidence" value="ECO:0007669"/>
    <property type="project" value="InterPro"/>
</dbReference>
<dbReference type="InterPro" id="IPR010987">
    <property type="entry name" value="Glutathione-S-Trfase_C-like"/>
</dbReference>
<dbReference type="SFLD" id="SFLDG00358">
    <property type="entry name" value="Main_(cytGST)"/>
    <property type="match status" value="1"/>
</dbReference>
<evidence type="ECO:0000256" key="6">
    <source>
        <dbReference type="ARBA" id="ARBA00071370"/>
    </source>
</evidence>
<dbReference type="InterPro" id="IPR036282">
    <property type="entry name" value="Glutathione-S-Trfase_C_sf"/>
</dbReference>
<gene>
    <name evidence="9" type="primary">GST23_0</name>
    <name evidence="9" type="ORF">A4A49_60992</name>
</gene>
<dbReference type="SMR" id="A0A1J6I359"/>
<evidence type="ECO:0000259" key="7">
    <source>
        <dbReference type="PROSITE" id="PS50404"/>
    </source>
</evidence>
<comment type="caution">
    <text evidence="9">The sequence shown here is derived from an EMBL/GenBank/DDBJ whole genome shotgun (WGS) entry which is preliminary data.</text>
</comment>
<keyword evidence="3 9" id="KW-0808">Transferase</keyword>
<evidence type="ECO:0000259" key="8">
    <source>
        <dbReference type="PROSITE" id="PS50405"/>
    </source>
</evidence>
<evidence type="ECO:0000256" key="3">
    <source>
        <dbReference type="ARBA" id="ARBA00022679"/>
    </source>
</evidence>
<dbReference type="AlphaFoldDB" id="A0A1J6I359"/>
<keyword evidence="4" id="KW-0927">Auxin signaling pathway</keyword>
<dbReference type="InterPro" id="IPR004045">
    <property type="entry name" value="Glutathione_S-Trfase_N"/>
</dbReference>
<comment type="similarity">
    <text evidence="1">Belongs to the GST superfamily. HSP26 family.</text>
</comment>
<dbReference type="SFLD" id="SFLDS00019">
    <property type="entry name" value="Glutathione_Transferase_(cytos"/>
    <property type="match status" value="1"/>
</dbReference>
<dbReference type="KEGG" id="nau:109232816"/>
<dbReference type="Gene3D" id="3.40.30.10">
    <property type="entry name" value="Glutaredoxin"/>
    <property type="match status" value="1"/>
</dbReference>
<evidence type="ECO:0000313" key="9">
    <source>
        <dbReference type="EMBL" id="OIS98953.1"/>
    </source>
</evidence>
<reference evidence="9" key="1">
    <citation type="submission" date="2016-11" db="EMBL/GenBank/DDBJ databases">
        <title>The genome of Nicotiana attenuata.</title>
        <authorList>
            <person name="Xu S."/>
            <person name="Brockmoeller T."/>
            <person name="Gaquerel E."/>
            <person name="Navarro A."/>
            <person name="Kuhl H."/>
            <person name="Gase K."/>
            <person name="Ling Z."/>
            <person name="Zhou W."/>
            <person name="Kreitzer C."/>
            <person name="Stanke M."/>
            <person name="Tang H."/>
            <person name="Lyons E."/>
            <person name="Pandey P."/>
            <person name="Pandey S.P."/>
            <person name="Timmermann B."/>
            <person name="Baldwin I.T."/>
        </authorList>
    </citation>
    <scope>NUCLEOTIDE SEQUENCE [LARGE SCALE GENOMIC DNA]</scope>
    <source>
        <strain evidence="9">UT</strain>
    </source>
</reference>
<evidence type="ECO:0000256" key="4">
    <source>
        <dbReference type="ARBA" id="ARBA00023294"/>
    </source>
</evidence>
<feature type="domain" description="GST C-terminal" evidence="8">
    <location>
        <begin position="100"/>
        <end position="224"/>
    </location>
</feature>
<dbReference type="SFLD" id="SFLDG01152">
    <property type="entry name" value="Main.3:_Omega-_and_Tau-like"/>
    <property type="match status" value="1"/>
</dbReference>
<dbReference type="InterPro" id="IPR045074">
    <property type="entry name" value="GST_C_Tau"/>
</dbReference>
<evidence type="ECO:0000256" key="2">
    <source>
        <dbReference type="ARBA" id="ARBA00012452"/>
    </source>
</evidence>
<dbReference type="GO" id="GO:0004364">
    <property type="term" value="F:glutathione transferase activity"/>
    <property type="evidence" value="ECO:0007669"/>
    <property type="project" value="UniProtKB-EC"/>
</dbReference>
<evidence type="ECO:0000256" key="1">
    <source>
        <dbReference type="ARBA" id="ARBA00009929"/>
    </source>
</evidence>
<dbReference type="CDD" id="cd03185">
    <property type="entry name" value="GST_C_Tau"/>
    <property type="match status" value="1"/>
</dbReference>
<dbReference type="Pfam" id="PF02798">
    <property type="entry name" value="GST_N"/>
    <property type="match status" value="1"/>
</dbReference>
<evidence type="ECO:0000256" key="5">
    <source>
        <dbReference type="ARBA" id="ARBA00047960"/>
    </source>
</evidence>
<dbReference type="SUPFAM" id="SSF47616">
    <property type="entry name" value="GST C-terminal domain-like"/>
    <property type="match status" value="1"/>
</dbReference>
<dbReference type="InterPro" id="IPR040079">
    <property type="entry name" value="Glutathione_S-Trfase"/>
</dbReference>
<dbReference type="Proteomes" id="UP000187609">
    <property type="component" value="Unassembled WGS sequence"/>
</dbReference>
<dbReference type="FunFam" id="3.40.30.10:FF:000014">
    <property type="entry name" value="Tau class glutathione S-transferase"/>
    <property type="match status" value="1"/>
</dbReference>
<dbReference type="GeneID" id="109232816"/>
<dbReference type="GO" id="GO:0009734">
    <property type="term" value="P:auxin-activated signaling pathway"/>
    <property type="evidence" value="ECO:0007669"/>
    <property type="project" value="UniProtKB-KW"/>
</dbReference>
<accession>A0A1J6I359</accession>
<dbReference type="Pfam" id="PF00043">
    <property type="entry name" value="GST_C"/>
    <property type="match status" value="1"/>
</dbReference>
<feature type="domain" description="GST N-terminal" evidence="7">
    <location>
        <begin position="15"/>
        <end position="94"/>
    </location>
</feature>
<name>A0A1J6I359_NICAT</name>
<protein>
    <recommendedName>
        <fullName evidence="6">Probable glutathione S-transferase</fullName>
        <ecNumber evidence="2">2.5.1.18</ecNumber>
    </recommendedName>
</protein>
<comment type="catalytic activity">
    <reaction evidence="5">
        <text>RX + glutathione = an S-substituted glutathione + a halide anion + H(+)</text>
        <dbReference type="Rhea" id="RHEA:16437"/>
        <dbReference type="ChEBI" id="CHEBI:15378"/>
        <dbReference type="ChEBI" id="CHEBI:16042"/>
        <dbReference type="ChEBI" id="CHEBI:17792"/>
        <dbReference type="ChEBI" id="CHEBI:57925"/>
        <dbReference type="ChEBI" id="CHEBI:90779"/>
        <dbReference type="EC" id="2.5.1.18"/>
    </reaction>
</comment>
<dbReference type="OMA" id="FHEWIEN"/>
<dbReference type="Gramene" id="OIS98953">
    <property type="protein sequence ID" value="OIS98953"/>
    <property type="gene ID" value="A4A49_60992"/>
</dbReference>
<dbReference type="PROSITE" id="PS50404">
    <property type="entry name" value="GST_NTER"/>
    <property type="match status" value="1"/>
</dbReference>
<dbReference type="Gene3D" id="1.20.1050.10">
    <property type="match status" value="1"/>
</dbReference>
<dbReference type="GO" id="GO:0005737">
    <property type="term" value="C:cytoplasm"/>
    <property type="evidence" value="ECO:0007669"/>
    <property type="project" value="TreeGrafter"/>
</dbReference>
<dbReference type="FunFam" id="1.20.1050.10:FF:000012">
    <property type="entry name" value="Tau class glutathione S-transferase"/>
    <property type="match status" value="1"/>
</dbReference>
<dbReference type="CDD" id="cd03058">
    <property type="entry name" value="GST_N_Tau"/>
    <property type="match status" value="1"/>
</dbReference>
<evidence type="ECO:0000313" key="10">
    <source>
        <dbReference type="Proteomes" id="UP000187609"/>
    </source>
</evidence>
<dbReference type="PANTHER" id="PTHR11260">
    <property type="entry name" value="GLUTATHIONE S-TRANSFERASE, GST, SUPERFAMILY, GST DOMAIN CONTAINING"/>
    <property type="match status" value="1"/>
</dbReference>
<keyword evidence="10" id="KW-1185">Reference proteome</keyword>
<organism evidence="9 10">
    <name type="scientific">Nicotiana attenuata</name>
    <name type="common">Coyote tobacco</name>
    <dbReference type="NCBI Taxonomy" id="49451"/>
    <lineage>
        <taxon>Eukaryota</taxon>
        <taxon>Viridiplantae</taxon>
        <taxon>Streptophyta</taxon>
        <taxon>Embryophyta</taxon>
        <taxon>Tracheophyta</taxon>
        <taxon>Spermatophyta</taxon>
        <taxon>Magnoliopsida</taxon>
        <taxon>eudicotyledons</taxon>
        <taxon>Gunneridae</taxon>
        <taxon>Pentapetalae</taxon>
        <taxon>asterids</taxon>
        <taxon>lamiids</taxon>
        <taxon>Solanales</taxon>
        <taxon>Solanaceae</taxon>
        <taxon>Nicotianoideae</taxon>
        <taxon>Nicotianeae</taxon>
        <taxon>Nicotiana</taxon>
    </lineage>
</organism>